<reference evidence="11 12" key="1">
    <citation type="journal article" date="2022" name="Nat. Genet.">
        <title>Improved pea reference genome and pan-genome highlight genomic features and evolutionary characteristics.</title>
        <authorList>
            <person name="Yang T."/>
            <person name="Liu R."/>
            <person name="Luo Y."/>
            <person name="Hu S."/>
            <person name="Wang D."/>
            <person name="Wang C."/>
            <person name="Pandey M.K."/>
            <person name="Ge S."/>
            <person name="Xu Q."/>
            <person name="Li N."/>
            <person name="Li G."/>
            <person name="Huang Y."/>
            <person name="Saxena R.K."/>
            <person name="Ji Y."/>
            <person name="Li M."/>
            <person name="Yan X."/>
            <person name="He Y."/>
            <person name="Liu Y."/>
            <person name="Wang X."/>
            <person name="Xiang C."/>
            <person name="Varshney R.K."/>
            <person name="Ding H."/>
            <person name="Gao S."/>
            <person name="Zong X."/>
        </authorList>
    </citation>
    <scope>NUCLEOTIDE SEQUENCE [LARGE SCALE GENOMIC DNA]</scope>
    <source>
        <strain evidence="11 12">cv. Zhongwan 6</strain>
    </source>
</reference>
<dbReference type="Gramene" id="Psat02G0103200-T1">
    <property type="protein sequence ID" value="KAI5434016.1"/>
    <property type="gene ID" value="KIW84_021032"/>
</dbReference>
<feature type="compositionally biased region" description="Basic residues" evidence="9">
    <location>
        <begin position="58"/>
        <end position="72"/>
    </location>
</feature>
<organism evidence="11 12">
    <name type="scientific">Pisum sativum</name>
    <name type="common">Garden pea</name>
    <name type="synonym">Lathyrus oleraceus</name>
    <dbReference type="NCBI Taxonomy" id="3888"/>
    <lineage>
        <taxon>Eukaryota</taxon>
        <taxon>Viridiplantae</taxon>
        <taxon>Streptophyta</taxon>
        <taxon>Embryophyta</taxon>
        <taxon>Tracheophyta</taxon>
        <taxon>Spermatophyta</taxon>
        <taxon>Magnoliopsida</taxon>
        <taxon>eudicotyledons</taxon>
        <taxon>Gunneridae</taxon>
        <taxon>Pentapetalae</taxon>
        <taxon>rosids</taxon>
        <taxon>fabids</taxon>
        <taxon>Fabales</taxon>
        <taxon>Fabaceae</taxon>
        <taxon>Papilionoideae</taxon>
        <taxon>50 kb inversion clade</taxon>
        <taxon>NPAAA clade</taxon>
        <taxon>Hologalegina</taxon>
        <taxon>IRL clade</taxon>
        <taxon>Fabeae</taxon>
        <taxon>Lathyrus</taxon>
    </lineage>
</organism>
<evidence type="ECO:0000256" key="5">
    <source>
        <dbReference type="ARBA" id="ARBA00023159"/>
    </source>
</evidence>
<dbReference type="Pfam" id="PF00847">
    <property type="entry name" value="AP2"/>
    <property type="match status" value="1"/>
</dbReference>
<dbReference type="InterPro" id="IPR036955">
    <property type="entry name" value="AP2/ERF_dom_sf"/>
</dbReference>
<evidence type="ECO:0000256" key="2">
    <source>
        <dbReference type="ARBA" id="ARBA00023015"/>
    </source>
</evidence>
<evidence type="ECO:0000256" key="7">
    <source>
        <dbReference type="ARBA" id="ARBA00023242"/>
    </source>
</evidence>
<keyword evidence="6" id="KW-0804">Transcription</keyword>
<keyword evidence="5" id="KW-0010">Activator</keyword>
<evidence type="ECO:0000256" key="6">
    <source>
        <dbReference type="ARBA" id="ARBA00023163"/>
    </source>
</evidence>
<comment type="caution">
    <text evidence="11">The sequence shown here is derived from an EMBL/GenBank/DDBJ whole genome shotgun (WGS) entry which is preliminary data.</text>
</comment>
<accession>A0A9D5B8R1</accession>
<dbReference type="EMBL" id="JAMSHJ010000002">
    <property type="protein sequence ID" value="KAI5434016.1"/>
    <property type="molecule type" value="Genomic_DNA"/>
</dbReference>
<keyword evidence="7" id="KW-0539">Nucleus</keyword>
<dbReference type="GO" id="GO:0045893">
    <property type="term" value="P:positive regulation of DNA-templated transcription"/>
    <property type="evidence" value="ECO:0007669"/>
    <property type="project" value="TreeGrafter"/>
</dbReference>
<dbReference type="GO" id="GO:0000976">
    <property type="term" value="F:transcription cis-regulatory region binding"/>
    <property type="evidence" value="ECO:0007669"/>
    <property type="project" value="TreeGrafter"/>
</dbReference>
<dbReference type="GO" id="GO:0005634">
    <property type="term" value="C:nucleus"/>
    <property type="evidence" value="ECO:0007669"/>
    <property type="project" value="UniProtKB-SubCell"/>
</dbReference>
<dbReference type="PROSITE" id="PS51032">
    <property type="entry name" value="AP2_ERF"/>
    <property type="match status" value="1"/>
</dbReference>
<dbReference type="OrthoDB" id="550883at2759"/>
<dbReference type="InterPro" id="IPR016177">
    <property type="entry name" value="DNA-bd_dom_sf"/>
</dbReference>
<evidence type="ECO:0000256" key="8">
    <source>
        <dbReference type="ARBA" id="ARBA00024343"/>
    </source>
</evidence>
<evidence type="ECO:0000313" key="11">
    <source>
        <dbReference type="EMBL" id="KAI5434016.1"/>
    </source>
</evidence>
<gene>
    <name evidence="11" type="ORF">KIW84_021032</name>
</gene>
<evidence type="ECO:0000313" key="12">
    <source>
        <dbReference type="Proteomes" id="UP001058974"/>
    </source>
</evidence>
<dbReference type="AlphaFoldDB" id="A0A9D5B8R1"/>
<dbReference type="InterPro" id="IPR001471">
    <property type="entry name" value="AP2/ERF_dom"/>
</dbReference>
<evidence type="ECO:0000256" key="4">
    <source>
        <dbReference type="ARBA" id="ARBA00023125"/>
    </source>
</evidence>
<dbReference type="CDD" id="cd00018">
    <property type="entry name" value="AP2"/>
    <property type="match status" value="1"/>
</dbReference>
<evidence type="ECO:0000256" key="9">
    <source>
        <dbReference type="SAM" id="MobiDB-lite"/>
    </source>
</evidence>
<dbReference type="Gene3D" id="3.30.730.10">
    <property type="entry name" value="AP2/ERF domain"/>
    <property type="match status" value="1"/>
</dbReference>
<evidence type="ECO:0000259" key="10">
    <source>
        <dbReference type="PROSITE" id="PS51032"/>
    </source>
</evidence>
<dbReference type="FunFam" id="3.30.730.10:FF:000001">
    <property type="entry name" value="Ethylene-responsive transcription factor 2"/>
    <property type="match status" value="1"/>
</dbReference>
<dbReference type="SMART" id="SM00380">
    <property type="entry name" value="AP2"/>
    <property type="match status" value="1"/>
</dbReference>
<keyword evidence="4" id="KW-0238">DNA-binding</keyword>
<dbReference type="PANTHER" id="PTHR31241">
    <property type="entry name" value="DEHYDRATION-RESPONSIVE ELEMENT-BINDING PROTEIN 2C"/>
    <property type="match status" value="1"/>
</dbReference>
<proteinExistence type="inferred from homology"/>
<sequence>MGATVYDQSFNVNLAPLEPSRKRKTRSRGKGSKSVAEILAKWREYNEHLYAGKEDGKPKRKAPAKGSKKGCMKGKGGPQNSENRYRGVRQRTWGKWVAEIREPNRGSRLWLGTFPTAQEAALAYDYAARAMYGPSARLNFPHISDYSSISESLKDSSSLAADSCPCSSVATSETVSSHSEVCALDDIKEIPKLPVYMNNTLDVFRKDYEASSPTSRMKQEPKDEHVHIIDPGIGEIKDAKSEGIQTQAQTQAHDVMQVEEGLCNDQMDLSWIDNFDFNGDCLKNFTMDEFFHVDELLGHIDNNPITDEHGMMQNLDFGQMGFPEETNPQVGTETTSSFFYELENPDAKLLGSLPHMEDNTTSGVDFGLDFLKTEEPGNYNDALGDTLFPVLEYDVNHDASRTM</sequence>
<keyword evidence="3" id="KW-0346">Stress response</keyword>
<comment type="similarity">
    <text evidence="8">Belongs to the AP2/ERF transcription factor family. ERF subfamily.</text>
</comment>
<dbReference type="Proteomes" id="UP001058974">
    <property type="component" value="Chromosome 2"/>
</dbReference>
<dbReference type="PANTHER" id="PTHR31241:SF62">
    <property type="entry name" value="DEHYDRATION-RESPONSIVE ELEMENT-BINDING PROTEIN 2D"/>
    <property type="match status" value="1"/>
</dbReference>
<evidence type="ECO:0000256" key="1">
    <source>
        <dbReference type="ARBA" id="ARBA00004123"/>
    </source>
</evidence>
<feature type="region of interest" description="Disordered" evidence="9">
    <location>
        <begin position="50"/>
        <end position="84"/>
    </location>
</feature>
<feature type="domain" description="AP2/ERF" evidence="10">
    <location>
        <begin position="84"/>
        <end position="141"/>
    </location>
</feature>
<comment type="subcellular location">
    <subcellularLocation>
        <location evidence="1">Nucleus</location>
    </subcellularLocation>
</comment>
<dbReference type="GO" id="GO:0003700">
    <property type="term" value="F:DNA-binding transcription factor activity"/>
    <property type="evidence" value="ECO:0007669"/>
    <property type="project" value="InterPro"/>
</dbReference>
<name>A0A9D5B8R1_PEA</name>
<dbReference type="SUPFAM" id="SSF54171">
    <property type="entry name" value="DNA-binding domain"/>
    <property type="match status" value="1"/>
</dbReference>
<keyword evidence="2" id="KW-0805">Transcription regulation</keyword>
<keyword evidence="12" id="KW-1185">Reference proteome</keyword>
<dbReference type="PRINTS" id="PR00367">
    <property type="entry name" value="ETHRSPELEMNT"/>
</dbReference>
<dbReference type="GO" id="GO:0006950">
    <property type="term" value="P:response to stress"/>
    <property type="evidence" value="ECO:0007669"/>
    <property type="project" value="TreeGrafter"/>
</dbReference>
<evidence type="ECO:0000256" key="3">
    <source>
        <dbReference type="ARBA" id="ARBA00023016"/>
    </source>
</evidence>
<protein>
    <recommendedName>
        <fullName evidence="10">AP2/ERF domain-containing protein</fullName>
    </recommendedName>
</protein>